<dbReference type="InterPro" id="IPR000585">
    <property type="entry name" value="Hemopexin-like_dom"/>
</dbReference>
<dbReference type="Gene3D" id="3.40.390.10">
    <property type="entry name" value="Collagenase (Catalytic Domain)"/>
    <property type="match status" value="1"/>
</dbReference>
<dbReference type="InterPro" id="IPR006026">
    <property type="entry name" value="Peptidase_Metallo"/>
</dbReference>
<dbReference type="InterPro" id="IPR033739">
    <property type="entry name" value="M10A_MMP"/>
</dbReference>
<feature type="repeat" description="Hemopexin" evidence="19">
    <location>
        <begin position="337"/>
        <end position="383"/>
    </location>
</feature>
<feature type="binding site" evidence="16">
    <location>
        <position position="215"/>
    </location>
    <ligand>
        <name>Zn(2+)</name>
        <dbReference type="ChEBI" id="CHEBI:29105"/>
        <label>2</label>
        <note>catalytic</note>
    </ligand>
</feature>
<dbReference type="KEGG" id="sfm:108918547"/>
<comment type="similarity">
    <text evidence="2">Belongs to the peptidase M10A family.</text>
</comment>
<dbReference type="GeneTree" id="ENSGT00940000158593"/>
<dbReference type="SUPFAM" id="SSF47090">
    <property type="entry name" value="PGBD-like"/>
    <property type="match status" value="1"/>
</dbReference>
<dbReference type="Pfam" id="PF00045">
    <property type="entry name" value="Hemopexin"/>
    <property type="match status" value="3"/>
</dbReference>
<dbReference type="GO" id="GO:0005615">
    <property type="term" value="C:extracellular space"/>
    <property type="evidence" value="ECO:0007669"/>
    <property type="project" value="TreeGrafter"/>
</dbReference>
<dbReference type="Proteomes" id="UP000694397">
    <property type="component" value="Chromosome 22"/>
</dbReference>
<dbReference type="GO" id="GO:0004222">
    <property type="term" value="F:metalloendopeptidase activity"/>
    <property type="evidence" value="ECO:0007669"/>
    <property type="project" value="InterPro"/>
</dbReference>
<evidence type="ECO:0000256" key="6">
    <source>
        <dbReference type="ARBA" id="ARBA00022723"/>
    </source>
</evidence>
<reference evidence="23 24" key="1">
    <citation type="submission" date="2019-04" db="EMBL/GenBank/DDBJ databases">
        <authorList>
            <consortium name="Wellcome Sanger Institute Data Sharing"/>
        </authorList>
    </citation>
    <scope>NUCLEOTIDE SEQUENCE [LARGE SCALE GENOMIC DNA]</scope>
</reference>
<dbReference type="Pfam" id="PF00413">
    <property type="entry name" value="Peptidase_M10"/>
    <property type="match status" value="1"/>
</dbReference>
<dbReference type="InterPro" id="IPR018486">
    <property type="entry name" value="Hemopexin_CS"/>
</dbReference>
<protein>
    <submittedName>
        <fullName evidence="23">Matrix metallopeptidase 19</fullName>
    </submittedName>
</protein>
<proteinExistence type="inferred from homology"/>
<dbReference type="InterPro" id="IPR036365">
    <property type="entry name" value="PGBD-like_sf"/>
</dbReference>
<dbReference type="FunFam" id="3.40.390.10:FF:000007">
    <property type="entry name" value="Collagenase 3"/>
    <property type="match status" value="1"/>
</dbReference>
<reference evidence="23" key="2">
    <citation type="submission" date="2025-08" db="UniProtKB">
        <authorList>
            <consortium name="Ensembl"/>
        </authorList>
    </citation>
    <scope>IDENTIFICATION</scope>
</reference>
<gene>
    <name evidence="23" type="primary">MMP19</name>
    <name evidence="23" type="synonym">mmp19</name>
</gene>
<dbReference type="AlphaFoldDB" id="A0A8C9S9X5"/>
<comment type="cofactor">
    <cofactor evidence="17">
        <name>Zn(2+)</name>
        <dbReference type="ChEBI" id="CHEBI:29105"/>
    </cofactor>
    <text evidence="17">Binds 2 Zn(2+) ions per subunit.</text>
</comment>
<evidence type="ECO:0000313" key="23">
    <source>
        <dbReference type="Ensembl" id="ENSSFOP00015027454.1"/>
    </source>
</evidence>
<keyword evidence="4" id="KW-0272">Extracellular matrix</keyword>
<dbReference type="SMART" id="SM00120">
    <property type="entry name" value="HX"/>
    <property type="match status" value="4"/>
</dbReference>
<evidence type="ECO:0000256" key="12">
    <source>
        <dbReference type="ARBA" id="ARBA00023049"/>
    </source>
</evidence>
<dbReference type="GO" id="GO:0006508">
    <property type="term" value="P:proteolysis"/>
    <property type="evidence" value="ECO:0007669"/>
    <property type="project" value="UniProtKB-KW"/>
</dbReference>
<keyword evidence="8" id="KW-0677">Repeat</keyword>
<dbReference type="InterPro" id="IPR001818">
    <property type="entry name" value="Pept_M10_metallopeptidase"/>
</dbReference>
<keyword evidence="6 16" id="KW-0479">Metal-binding</keyword>
<keyword evidence="11 17" id="KW-0106">Calcium</keyword>
<feature type="binding site" description="in inhibited form" evidence="17">
    <location>
        <position position="89"/>
    </location>
    <ligand>
        <name>Zn(2+)</name>
        <dbReference type="ChEBI" id="CHEBI:29105"/>
        <label>2</label>
        <note>catalytic</note>
    </ligand>
</feature>
<evidence type="ECO:0000256" key="14">
    <source>
        <dbReference type="ARBA" id="ARBA00023157"/>
    </source>
</evidence>
<dbReference type="OrthoDB" id="406838at2759"/>
<evidence type="ECO:0000256" key="4">
    <source>
        <dbReference type="ARBA" id="ARBA00022530"/>
    </source>
</evidence>
<feature type="binding site" evidence="17">
    <location>
        <position position="433"/>
    </location>
    <ligand>
        <name>Ca(2+)</name>
        <dbReference type="ChEBI" id="CHEBI:29108"/>
        <label>4</label>
    </ligand>
</feature>
<feature type="domain" description="Peptidase metallopeptidase" evidence="22">
    <location>
        <begin position="104"/>
        <end position="260"/>
    </location>
</feature>
<evidence type="ECO:0000256" key="8">
    <source>
        <dbReference type="ARBA" id="ARBA00022737"/>
    </source>
</evidence>
<feature type="signal peptide" evidence="21">
    <location>
        <begin position="1"/>
        <end position="19"/>
    </location>
</feature>
<dbReference type="PIRSF" id="PIRSF001191">
    <property type="entry name" value="Peptidase_M10A_matrix"/>
    <property type="match status" value="1"/>
</dbReference>
<dbReference type="GeneID" id="108918547"/>
<dbReference type="SUPFAM" id="SSF50923">
    <property type="entry name" value="Hemopexin-like domain"/>
    <property type="match status" value="1"/>
</dbReference>
<comment type="subcellular location">
    <subcellularLocation>
        <location evidence="1">Secreted</location>
        <location evidence="1">Extracellular space</location>
        <location evidence="1">Extracellular matrix</location>
    </subcellularLocation>
</comment>
<evidence type="ECO:0000313" key="24">
    <source>
        <dbReference type="Proteomes" id="UP000694397"/>
    </source>
</evidence>
<feature type="modified residue" description="Phosphotyrosine; by PKDCC" evidence="18">
    <location>
        <position position="372"/>
    </location>
</feature>
<feature type="binding site" evidence="17">
    <location>
        <position position="297"/>
    </location>
    <ligand>
        <name>Ca(2+)</name>
        <dbReference type="ChEBI" id="CHEBI:29108"/>
        <label>4</label>
    </ligand>
</feature>
<keyword evidence="5" id="KW-0645">Protease</keyword>
<dbReference type="CDD" id="cd04278">
    <property type="entry name" value="ZnMc_MMP"/>
    <property type="match status" value="1"/>
</dbReference>
<dbReference type="SMART" id="SM00235">
    <property type="entry name" value="ZnMc"/>
    <property type="match status" value="1"/>
</dbReference>
<evidence type="ECO:0000256" key="5">
    <source>
        <dbReference type="ARBA" id="ARBA00022670"/>
    </source>
</evidence>
<keyword evidence="13" id="KW-0865">Zymogen</keyword>
<feature type="binding site" evidence="17">
    <location>
        <position position="197"/>
    </location>
    <ligand>
        <name>Ca(2+)</name>
        <dbReference type="ChEBI" id="CHEBI:29108"/>
        <label>1</label>
    </ligand>
</feature>
<dbReference type="GO" id="GO:0008270">
    <property type="term" value="F:zinc ion binding"/>
    <property type="evidence" value="ECO:0007669"/>
    <property type="project" value="InterPro"/>
</dbReference>
<feature type="binding site" evidence="17">
    <location>
        <position position="386"/>
    </location>
    <ligand>
        <name>Ca(2+)</name>
        <dbReference type="ChEBI" id="CHEBI:29108"/>
        <label>5</label>
    </ligand>
</feature>
<dbReference type="Gene3D" id="2.110.10.10">
    <property type="entry name" value="Hemopexin-like domain"/>
    <property type="match status" value="2"/>
</dbReference>
<dbReference type="InterPro" id="IPR018487">
    <property type="entry name" value="Hemopexin-like_repeat"/>
</dbReference>
<dbReference type="CTD" id="4327"/>
<feature type="binding site" evidence="17">
    <location>
        <position position="182"/>
    </location>
    <ligand>
        <name>Zn(2+)</name>
        <dbReference type="ChEBI" id="CHEBI:29105"/>
        <label>1</label>
    </ligand>
</feature>
<keyword evidence="3" id="KW-0964">Secreted</keyword>
<dbReference type="PRINTS" id="PR00138">
    <property type="entry name" value="MATRIXIN"/>
</dbReference>
<dbReference type="FunFam" id="2.110.10.10:FF:000021">
    <property type="entry name" value="Matrix metallopeptidase 19"/>
    <property type="match status" value="1"/>
</dbReference>
<name>A0A8C9S9X5_SCLFO</name>
<feature type="compositionally biased region" description="Polar residues" evidence="20">
    <location>
        <begin position="266"/>
        <end position="282"/>
    </location>
</feature>
<dbReference type="InterPro" id="IPR036375">
    <property type="entry name" value="Hemopexin-like_dom_sf"/>
</dbReference>
<feature type="binding site" evidence="17">
    <location>
        <position position="194"/>
    </location>
    <ligand>
        <name>Ca(2+)</name>
        <dbReference type="ChEBI" id="CHEBI:29108"/>
        <label>3</label>
    </ligand>
</feature>
<evidence type="ECO:0000256" key="15">
    <source>
        <dbReference type="PIRSR" id="PIRSR001191-1"/>
    </source>
</evidence>
<organism evidence="23 24">
    <name type="scientific">Scleropages formosus</name>
    <name type="common">Asian bonytongue</name>
    <name type="synonym">Osteoglossum formosum</name>
    <dbReference type="NCBI Taxonomy" id="113540"/>
    <lineage>
        <taxon>Eukaryota</taxon>
        <taxon>Metazoa</taxon>
        <taxon>Chordata</taxon>
        <taxon>Craniata</taxon>
        <taxon>Vertebrata</taxon>
        <taxon>Euteleostomi</taxon>
        <taxon>Actinopterygii</taxon>
        <taxon>Neopterygii</taxon>
        <taxon>Teleostei</taxon>
        <taxon>Osteoglossocephala</taxon>
        <taxon>Osteoglossomorpha</taxon>
        <taxon>Osteoglossiformes</taxon>
        <taxon>Osteoglossidae</taxon>
        <taxon>Scleropages</taxon>
    </lineage>
</organism>
<evidence type="ECO:0000256" key="11">
    <source>
        <dbReference type="ARBA" id="ARBA00022837"/>
    </source>
</evidence>
<comment type="cofactor">
    <cofactor evidence="17">
        <name>Ca(2+)</name>
        <dbReference type="ChEBI" id="CHEBI:29108"/>
    </cofactor>
    <text evidence="17">Can bind about 5 Ca(2+) ions per subunit.</text>
</comment>
<feature type="binding site" evidence="17">
    <location>
        <position position="192"/>
    </location>
    <ligand>
        <name>Zn(2+)</name>
        <dbReference type="ChEBI" id="CHEBI:29105"/>
        <label>1</label>
    </ligand>
</feature>
<evidence type="ECO:0000256" key="17">
    <source>
        <dbReference type="PIRSR" id="PIRSR621190-2"/>
    </source>
</evidence>
<evidence type="ECO:0000256" key="10">
    <source>
        <dbReference type="ARBA" id="ARBA00022833"/>
    </source>
</evidence>
<dbReference type="GO" id="GO:0030574">
    <property type="term" value="P:collagen catabolic process"/>
    <property type="evidence" value="ECO:0007669"/>
    <property type="project" value="TreeGrafter"/>
</dbReference>
<evidence type="ECO:0000259" key="22">
    <source>
        <dbReference type="SMART" id="SM00235"/>
    </source>
</evidence>
<dbReference type="FunFam" id="2.110.10.10:FF:000008">
    <property type="entry name" value="Matrix metallopeptidase 19"/>
    <property type="match status" value="1"/>
</dbReference>
<keyword evidence="14" id="KW-1015">Disulfide bond</keyword>
<dbReference type="PROSITE" id="PS00024">
    <property type="entry name" value="HEMOPEXIN"/>
    <property type="match status" value="1"/>
</dbReference>
<reference evidence="23" key="3">
    <citation type="submission" date="2025-09" db="UniProtKB">
        <authorList>
            <consortium name="Ensembl"/>
        </authorList>
    </citation>
    <scope>IDENTIFICATION</scope>
</reference>
<dbReference type="RefSeq" id="XP_018581441.1">
    <property type="nucleotide sequence ID" value="XM_018725925.2"/>
</dbReference>
<dbReference type="Pfam" id="PF01471">
    <property type="entry name" value="PG_binding_1"/>
    <property type="match status" value="1"/>
</dbReference>
<dbReference type="PROSITE" id="PS51642">
    <property type="entry name" value="HEMOPEXIN_2"/>
    <property type="match status" value="3"/>
</dbReference>
<feature type="binding site" evidence="17">
    <location>
        <position position="197"/>
    </location>
    <ligand>
        <name>Ca(2+)</name>
        <dbReference type="ChEBI" id="CHEBI:29108"/>
        <label>3</label>
    </ligand>
</feature>
<dbReference type="PANTHER" id="PTHR10201:SF166">
    <property type="entry name" value="MATRIX METALLOPROTEINASE-19"/>
    <property type="match status" value="1"/>
</dbReference>
<keyword evidence="9" id="KW-0378">Hydrolase</keyword>
<evidence type="ECO:0000256" key="13">
    <source>
        <dbReference type="ARBA" id="ARBA00023145"/>
    </source>
</evidence>
<feature type="chain" id="PRO_5034045789" evidence="21">
    <location>
        <begin position="20"/>
        <end position="477"/>
    </location>
</feature>
<sequence length="477" mass="54334">MCLVQQVTLLCAATLCVLSSVMDRRNEYTEATAYLKKYGYLHTPLDPQEQGYKAEDIAEALRIFQRVTNLSITGKIDEATLGVMRQPRCGVEDPFSHKSFKYRLFGRWRKKNLTYRIYNYTPDLGLAKTRTAIRSAFKYWSEVTPLVFHEVLGGRADIKISFHKKDSTCTVPFDGPGQVLAHAEVPESGVVHFDEDEYWTEGSYYGANLRIIAAHEIGHALGLGHSQYRSALMAPVYSGYRANFHLHPDDVRGIQALYGKSLTSTPTVSDDNDFESSTTTAPDGQGEKPDPCTARLDAIILGPFQKTYVFSGQYVWTVSDYGYKPPIKINLLWKGLPGNINAAVHSSRTDKTYFLKGDKVWRYTSFRLDYGYPKQLTRIPPDIDAALYLEANKKILFFKGSEYWQWDEVAYTDLSLYPKPISQIISGVPSSPDAAFTWINGKIYFFKGDQYWRVNRQLNVERGYPLSTSERWMQCEK</sequence>
<evidence type="ECO:0000256" key="18">
    <source>
        <dbReference type="PIRSR" id="PIRSR621190-4"/>
    </source>
</evidence>
<evidence type="ECO:0000256" key="9">
    <source>
        <dbReference type="ARBA" id="ARBA00022801"/>
    </source>
</evidence>
<feature type="repeat" description="Hemopexin" evidence="19">
    <location>
        <begin position="429"/>
        <end position="475"/>
    </location>
</feature>
<feature type="binding site" evidence="17">
    <location>
        <position position="299"/>
    </location>
    <ligand>
        <name>Ca(2+)</name>
        <dbReference type="ChEBI" id="CHEBI:29108"/>
        <label>5</label>
    </ligand>
</feature>
<dbReference type="InterPro" id="IPR024079">
    <property type="entry name" value="MetalloPept_cat_dom_sf"/>
</dbReference>
<feature type="binding site" evidence="17">
    <location>
        <position position="233"/>
    </location>
    <ligand>
        <name>Zn(2+)</name>
        <dbReference type="ChEBI" id="CHEBI:29105"/>
        <label>2</label>
        <note>catalytic</note>
    </ligand>
</feature>
<feature type="binding site" evidence="17">
    <location>
        <position position="157"/>
    </location>
    <ligand>
        <name>Ca(2+)</name>
        <dbReference type="ChEBI" id="CHEBI:29108"/>
        <label>2</label>
    </ligand>
</feature>
<dbReference type="GO" id="GO:0030198">
    <property type="term" value="P:extracellular matrix organization"/>
    <property type="evidence" value="ECO:0007669"/>
    <property type="project" value="TreeGrafter"/>
</dbReference>
<dbReference type="CDD" id="cd00094">
    <property type="entry name" value="HX"/>
    <property type="match status" value="1"/>
</dbReference>
<keyword evidence="12" id="KW-0482">Metalloprotease</keyword>
<evidence type="ECO:0000256" key="1">
    <source>
        <dbReference type="ARBA" id="ARBA00004498"/>
    </source>
</evidence>
<feature type="region of interest" description="Disordered" evidence="20">
    <location>
        <begin position="266"/>
        <end position="290"/>
    </location>
</feature>
<feature type="binding site" evidence="16">
    <location>
        <position position="225"/>
    </location>
    <ligand>
        <name>Zn(2+)</name>
        <dbReference type="ChEBI" id="CHEBI:29105"/>
        <label>2</label>
        <note>catalytic</note>
    </ligand>
</feature>
<evidence type="ECO:0000256" key="19">
    <source>
        <dbReference type="PROSITE-ProRule" id="PRU01011"/>
    </source>
</evidence>
<evidence type="ECO:0000256" key="3">
    <source>
        <dbReference type="ARBA" id="ARBA00022525"/>
    </source>
</evidence>
<evidence type="ECO:0000256" key="2">
    <source>
        <dbReference type="ARBA" id="ARBA00010370"/>
    </source>
</evidence>
<dbReference type="SUPFAM" id="SSF55486">
    <property type="entry name" value="Metalloproteases ('zincins'), catalytic domain"/>
    <property type="match status" value="1"/>
</dbReference>
<dbReference type="Ensembl" id="ENSSFOT00015027764.2">
    <property type="protein sequence ID" value="ENSSFOP00015027454.1"/>
    <property type="gene ID" value="ENSSFOG00015017641.2"/>
</dbReference>
<evidence type="ECO:0000256" key="20">
    <source>
        <dbReference type="SAM" id="MobiDB-lite"/>
    </source>
</evidence>
<keyword evidence="10 16" id="KW-0862">Zinc</keyword>
<accession>A0A8C9S9X5</accession>
<evidence type="ECO:0000256" key="16">
    <source>
        <dbReference type="PIRSR" id="PIRSR001191-2"/>
    </source>
</evidence>
<feature type="active site" evidence="15">
    <location>
        <position position="216"/>
    </location>
</feature>
<dbReference type="PANTHER" id="PTHR10201">
    <property type="entry name" value="MATRIX METALLOPROTEINASE"/>
    <property type="match status" value="1"/>
</dbReference>
<feature type="binding site" evidence="17">
    <location>
        <position position="175"/>
    </location>
    <ligand>
        <name>Ca(2+)</name>
        <dbReference type="ChEBI" id="CHEBI:29108"/>
        <label>3</label>
    </ligand>
</feature>
<feature type="binding site" evidence="17">
    <location>
        <position position="343"/>
    </location>
    <ligand>
        <name>Ca(2+)</name>
        <dbReference type="ChEBI" id="CHEBI:29108"/>
        <label>5</label>
    </ligand>
</feature>
<dbReference type="GO" id="GO:0031012">
    <property type="term" value="C:extracellular matrix"/>
    <property type="evidence" value="ECO:0007669"/>
    <property type="project" value="InterPro"/>
</dbReference>
<keyword evidence="7 21" id="KW-0732">Signal</keyword>
<dbReference type="InterPro" id="IPR002477">
    <property type="entry name" value="Peptidoglycan-bd-like"/>
</dbReference>
<dbReference type="InterPro" id="IPR021190">
    <property type="entry name" value="Pept_M10A"/>
</dbReference>
<feature type="binding site" evidence="17">
    <location>
        <position position="174"/>
    </location>
    <ligand>
        <name>Ca(2+)</name>
        <dbReference type="ChEBI" id="CHEBI:29108"/>
        <label>3</label>
    </ligand>
</feature>
<feature type="binding site" evidence="16">
    <location>
        <position position="219"/>
    </location>
    <ligand>
        <name>Zn(2+)</name>
        <dbReference type="ChEBI" id="CHEBI:29105"/>
        <label>2</label>
        <note>catalytic</note>
    </ligand>
</feature>
<feature type="repeat" description="Hemopexin" evidence="19">
    <location>
        <begin position="289"/>
        <end position="336"/>
    </location>
</feature>
<keyword evidence="24" id="KW-1185">Reference proteome</keyword>
<evidence type="ECO:0000256" key="21">
    <source>
        <dbReference type="SAM" id="SignalP"/>
    </source>
</evidence>
<evidence type="ECO:0000256" key="7">
    <source>
        <dbReference type="ARBA" id="ARBA00022729"/>
    </source>
</evidence>
<feature type="binding site" evidence="17">
    <location>
        <position position="123"/>
    </location>
    <ligand>
        <name>Ca(2+)</name>
        <dbReference type="ChEBI" id="CHEBI:29108"/>
        <label>1</label>
    </ligand>
</feature>